<evidence type="ECO:0000256" key="1">
    <source>
        <dbReference type="ARBA" id="ARBA00007665"/>
    </source>
</evidence>
<gene>
    <name evidence="4" type="ORF">HMPREF0391_11642</name>
</gene>
<dbReference type="eggNOG" id="COG1739">
    <property type="taxonomic scope" value="Bacteria"/>
</dbReference>
<dbReference type="AlphaFoldDB" id="D6SB20"/>
<protein>
    <submittedName>
        <fullName evidence="4">YigZ family protein</fullName>
    </submittedName>
</protein>
<reference evidence="4" key="1">
    <citation type="submission" date="2010-05" db="EMBL/GenBank/DDBJ databases">
        <authorList>
            <person name="Muzny D."/>
            <person name="Qin X."/>
            <person name="Buhay C."/>
            <person name="Dugan-Rocha S."/>
            <person name="Ding Y."/>
            <person name="Chen G."/>
            <person name="Hawes A."/>
            <person name="Holder M."/>
            <person name="Jhangiani S."/>
            <person name="Johnson A."/>
            <person name="Khan Z."/>
            <person name="Li Z."/>
            <person name="Liu W."/>
            <person name="Liu X."/>
            <person name="Perez L."/>
            <person name="Shen H."/>
            <person name="Wang Q."/>
            <person name="Watt J."/>
            <person name="Xi L."/>
            <person name="Xin Y."/>
            <person name="Zhou J."/>
            <person name="Deng J."/>
            <person name="Jiang H."/>
            <person name="Liu Y."/>
            <person name="Qu J."/>
            <person name="Song X.-Z."/>
            <person name="Zhang L."/>
            <person name="Villasana D."/>
            <person name="Johnson A."/>
            <person name="Liu J."/>
            <person name="Liyanage D."/>
            <person name="Lorensuhewa L."/>
            <person name="Robinson T."/>
            <person name="Song A."/>
            <person name="Song B.-B."/>
            <person name="Dinh H."/>
            <person name="Thornton R."/>
            <person name="Coyle M."/>
            <person name="Francisco L."/>
            <person name="Jackson L."/>
            <person name="Javaid M."/>
            <person name="Korchina V."/>
            <person name="Kovar C."/>
            <person name="Mata R."/>
            <person name="Mathew T."/>
            <person name="Ngo R."/>
            <person name="Nguyen L."/>
            <person name="Nguyen N."/>
            <person name="Okwuonu G."/>
            <person name="Ongeri F."/>
            <person name="Pham C."/>
            <person name="Simmons D."/>
            <person name="Wilczek-Boney K."/>
            <person name="Hale W."/>
            <person name="Jakkamsetti A."/>
            <person name="Pham P."/>
            <person name="Ruth R."/>
            <person name="San Lucas F."/>
            <person name="Warren J."/>
            <person name="Zhang J."/>
            <person name="Zhao Z."/>
            <person name="Zhou C."/>
            <person name="Zhu D."/>
            <person name="Lee S."/>
            <person name="Bess C."/>
            <person name="Blankenburg K."/>
            <person name="Forbes L."/>
            <person name="Fu Q."/>
            <person name="Gubbala S."/>
            <person name="Hirani K."/>
            <person name="Jayaseelan J.C."/>
            <person name="Lara F."/>
            <person name="Munidasa M."/>
            <person name="Palculict T."/>
            <person name="Patil S."/>
            <person name="Pu L.-L."/>
            <person name="Saada N."/>
            <person name="Tang L."/>
            <person name="Weissenberger G."/>
            <person name="Zhu Y."/>
            <person name="Hemphill L."/>
            <person name="Shang Y."/>
            <person name="Youmans B."/>
            <person name="Ayvaz T."/>
            <person name="Ross M."/>
            <person name="Santibanez J."/>
            <person name="Aqrawi P."/>
            <person name="Gross S."/>
            <person name="Joshi V."/>
            <person name="Fowler G."/>
            <person name="Nazareth L."/>
            <person name="Reid J."/>
            <person name="Worley K."/>
            <person name="Petrosino J."/>
            <person name="Highlander S."/>
            <person name="Gibbs R."/>
        </authorList>
    </citation>
    <scope>NUCLEOTIDE SEQUENCE [LARGE SCALE GENOMIC DNA]</scope>
    <source>
        <strain evidence="4">ATCC 53516</strain>
    </source>
</reference>
<feature type="domain" description="UPF0029" evidence="3">
    <location>
        <begin position="144"/>
        <end position="198"/>
    </location>
</feature>
<dbReference type="Pfam" id="PF01205">
    <property type="entry name" value="Impact_N"/>
    <property type="match status" value="1"/>
</dbReference>
<accession>D6SB20</accession>
<dbReference type="InterPro" id="IPR020569">
    <property type="entry name" value="UPF0029_Impact_CS"/>
</dbReference>
<comment type="similarity">
    <text evidence="1">Belongs to the IMPACT family.</text>
</comment>
<sequence length="219" mass="25089">MRNLYMKNYRSIHKSVPFSFVINKSEFIGNCKFVESEEEALDFVDSIKTKYSDATHNCSAYIIGEDKLIQRFDDDGEPSQTAGIPILEVIKKEDLTNVCVVVTRYYGGIKLGAGGLIRAYTKASSECLNESVIVDKKIFRNFQIEFDYTNVGSIENFLMNNDIYVADKQYSDKVVFDILLDEDKYQEVEGKLIDLTNDNIKFTMIEFTYQSSLNGKLIF</sequence>
<dbReference type="SUPFAM" id="SSF54980">
    <property type="entry name" value="EF-G C-terminal domain-like"/>
    <property type="match status" value="1"/>
</dbReference>
<dbReference type="Proteomes" id="UP000004063">
    <property type="component" value="Chromosome"/>
</dbReference>
<dbReference type="GO" id="GO:0006446">
    <property type="term" value="P:regulation of translational initiation"/>
    <property type="evidence" value="ECO:0007669"/>
    <property type="project" value="TreeGrafter"/>
</dbReference>
<dbReference type="HOGENOM" id="CLU_083552_2_1_9"/>
<dbReference type="GO" id="GO:0005737">
    <property type="term" value="C:cytoplasm"/>
    <property type="evidence" value="ECO:0007669"/>
    <property type="project" value="TreeGrafter"/>
</dbReference>
<proteinExistence type="inferred from homology"/>
<dbReference type="NCBIfam" id="TIGR00257">
    <property type="entry name" value="IMPACT_YIGZ"/>
    <property type="match status" value="1"/>
</dbReference>
<evidence type="ECO:0000259" key="3">
    <source>
        <dbReference type="Pfam" id="PF09186"/>
    </source>
</evidence>
<dbReference type="Gene3D" id="3.30.70.240">
    <property type="match status" value="1"/>
</dbReference>
<dbReference type="InterPro" id="IPR036956">
    <property type="entry name" value="Impact_N_sf"/>
</dbReference>
<dbReference type="InterPro" id="IPR015796">
    <property type="entry name" value="Impact_YigZ-like"/>
</dbReference>
<dbReference type="SUPFAM" id="SSF54211">
    <property type="entry name" value="Ribosomal protein S5 domain 2-like"/>
    <property type="match status" value="1"/>
</dbReference>
<dbReference type="InterPro" id="IPR035647">
    <property type="entry name" value="EFG_III/V"/>
</dbReference>
<dbReference type="PANTHER" id="PTHR16301:SF20">
    <property type="entry name" value="IMPACT FAMILY MEMBER YIGZ"/>
    <property type="match status" value="1"/>
</dbReference>
<dbReference type="InterPro" id="IPR001498">
    <property type="entry name" value="Impact_N"/>
</dbReference>
<dbReference type="STRING" id="525282.HMPREF0391_11642"/>
<evidence type="ECO:0000259" key="2">
    <source>
        <dbReference type="Pfam" id="PF01205"/>
    </source>
</evidence>
<dbReference type="InterPro" id="IPR015269">
    <property type="entry name" value="UPF0029_Impact_C"/>
</dbReference>
<name>D6SB20_FINMA</name>
<evidence type="ECO:0000313" key="4">
    <source>
        <dbReference type="EMBL" id="EFH92670.1"/>
    </source>
</evidence>
<dbReference type="Pfam" id="PF09186">
    <property type="entry name" value="DUF1949"/>
    <property type="match status" value="1"/>
</dbReference>
<feature type="domain" description="Impact N-terminal" evidence="2">
    <location>
        <begin position="24"/>
        <end position="128"/>
    </location>
</feature>
<dbReference type="EMBL" id="ACHM02000003">
    <property type="protein sequence ID" value="EFH92670.1"/>
    <property type="molecule type" value="Genomic_DNA"/>
</dbReference>
<dbReference type="PROSITE" id="PS00910">
    <property type="entry name" value="UPF0029"/>
    <property type="match status" value="1"/>
</dbReference>
<dbReference type="InterPro" id="IPR023582">
    <property type="entry name" value="Impact"/>
</dbReference>
<dbReference type="InterPro" id="IPR020568">
    <property type="entry name" value="Ribosomal_Su5_D2-typ_SF"/>
</dbReference>
<dbReference type="Gene3D" id="3.30.230.30">
    <property type="entry name" value="Impact, N-terminal domain"/>
    <property type="match status" value="1"/>
</dbReference>
<dbReference type="PANTHER" id="PTHR16301">
    <property type="entry name" value="IMPACT-RELATED"/>
    <property type="match status" value="1"/>
</dbReference>
<comment type="caution">
    <text evidence="4">The sequence shown here is derived from an EMBL/GenBank/DDBJ whole genome shotgun (WGS) entry which is preliminary data.</text>
</comment>
<organism evidence="4">
    <name type="scientific">Finegoldia magna ATCC 53516</name>
    <dbReference type="NCBI Taxonomy" id="525282"/>
    <lineage>
        <taxon>Bacteria</taxon>
        <taxon>Bacillati</taxon>
        <taxon>Bacillota</taxon>
        <taxon>Tissierellia</taxon>
        <taxon>Tissierellales</taxon>
        <taxon>Peptoniphilaceae</taxon>
        <taxon>Finegoldia</taxon>
    </lineage>
</organism>